<dbReference type="Proteomes" id="UP001595453">
    <property type="component" value="Unassembled WGS sequence"/>
</dbReference>
<evidence type="ECO:0008006" key="5">
    <source>
        <dbReference type="Google" id="ProtNLM"/>
    </source>
</evidence>
<dbReference type="PROSITE" id="PS51257">
    <property type="entry name" value="PROKAR_LIPOPROTEIN"/>
    <property type="match status" value="1"/>
</dbReference>
<keyword evidence="2" id="KW-0732">Signal</keyword>
<accession>A0ABV7CGC1</accession>
<evidence type="ECO:0000313" key="4">
    <source>
        <dbReference type="Proteomes" id="UP001595453"/>
    </source>
</evidence>
<protein>
    <recommendedName>
        <fullName evidence="5">LruC domain-containing protein</fullName>
    </recommendedName>
</protein>
<organism evidence="3 4">
    <name type="scientific">Pseudoalteromonas fenneropenaei</name>
    <dbReference type="NCBI Taxonomy" id="1737459"/>
    <lineage>
        <taxon>Bacteria</taxon>
        <taxon>Pseudomonadati</taxon>
        <taxon>Pseudomonadota</taxon>
        <taxon>Gammaproteobacteria</taxon>
        <taxon>Alteromonadales</taxon>
        <taxon>Pseudoalteromonadaceae</taxon>
        <taxon>Pseudoalteromonas</taxon>
    </lineage>
</organism>
<name>A0ABV7CGC1_9GAMM</name>
<sequence length="607" mass="66922">MKFVTALVLLSSLLFLSACQLKDSEPEKNLTITKVDTGPLLNLEQQANFTVFYDLNIIGFDNIEVDVHFYLIHQDELQDTSNATEQTIDAAYQLGVTTLSQLTQGQHTLSLDVELPDNLAGGEYRIVAQLDPLNNHTEDNEDDNPPNLDHQHFAKGDYPYANIHIAPISAHDYQLLAMTFGQNALLLDAPHIDLGTSHLHSDLVGYLTADYHGNNSDVVTVTAEAQVNSNWHPLHFWSKDHSRFVDAFSYQFNAENHEQHIAFDIAFSDELTALLYQEYQTLNQLGAPLAVRFRIAQSDLSSDHNPANDELLASIPLYFFNDTAERTSAGKIANIKLSQSFAKSYGDQSKFSVGVDLSGQLLIVPDSDPGARITAEGSVDAYFFNAKNTLFGISYDGSAYVSGTNTGYSSEMTIFNNVVFEDESYTTKYEKSWTKSWEEEKVLAKATFSVGPIPMSVQAGVDGSLGFELTVGYNAELYAGGDLFSVDFGAFGRGGVDLAIASAGVQADFNLIDNVFNMDSSAGFALVSNDNPTPHIYYALALTDDIDVISGKFGLYAETSGIKWCSKWGIPYPCGTKTTRYDLWLYQTPSVYQKSWTLLDKEGTVNL</sequence>
<feature type="chain" id="PRO_5045533972" description="LruC domain-containing protein" evidence="2">
    <location>
        <begin position="18"/>
        <end position="607"/>
    </location>
</feature>
<feature type="region of interest" description="Disordered" evidence="1">
    <location>
        <begin position="134"/>
        <end position="153"/>
    </location>
</feature>
<dbReference type="InterPro" id="IPR013783">
    <property type="entry name" value="Ig-like_fold"/>
</dbReference>
<gene>
    <name evidence="3" type="ORF">ACFOEE_03690</name>
</gene>
<dbReference type="Gene3D" id="2.60.40.10">
    <property type="entry name" value="Immunoglobulins"/>
    <property type="match status" value="1"/>
</dbReference>
<evidence type="ECO:0000256" key="2">
    <source>
        <dbReference type="SAM" id="SignalP"/>
    </source>
</evidence>
<feature type="signal peptide" evidence="2">
    <location>
        <begin position="1"/>
        <end position="17"/>
    </location>
</feature>
<dbReference type="RefSeq" id="WP_377121039.1">
    <property type="nucleotide sequence ID" value="NZ_JBHRSD010000006.1"/>
</dbReference>
<dbReference type="EMBL" id="JBHRSD010000006">
    <property type="protein sequence ID" value="MFC3031626.1"/>
    <property type="molecule type" value="Genomic_DNA"/>
</dbReference>
<evidence type="ECO:0000256" key="1">
    <source>
        <dbReference type="SAM" id="MobiDB-lite"/>
    </source>
</evidence>
<proteinExistence type="predicted"/>
<keyword evidence="4" id="KW-1185">Reference proteome</keyword>
<comment type="caution">
    <text evidence="3">The sequence shown here is derived from an EMBL/GenBank/DDBJ whole genome shotgun (WGS) entry which is preliminary data.</text>
</comment>
<evidence type="ECO:0000313" key="3">
    <source>
        <dbReference type="EMBL" id="MFC3031626.1"/>
    </source>
</evidence>
<reference evidence="4" key="1">
    <citation type="journal article" date="2019" name="Int. J. Syst. Evol. Microbiol.">
        <title>The Global Catalogue of Microorganisms (GCM) 10K type strain sequencing project: providing services to taxonomists for standard genome sequencing and annotation.</title>
        <authorList>
            <consortium name="The Broad Institute Genomics Platform"/>
            <consortium name="The Broad Institute Genome Sequencing Center for Infectious Disease"/>
            <person name="Wu L."/>
            <person name="Ma J."/>
        </authorList>
    </citation>
    <scope>NUCLEOTIDE SEQUENCE [LARGE SCALE GENOMIC DNA]</scope>
    <source>
        <strain evidence="4">KCTC 42730</strain>
    </source>
</reference>